<dbReference type="Pfam" id="PF19614">
    <property type="entry name" value="DUF6119"/>
    <property type="match status" value="1"/>
</dbReference>
<name>A0A2M9R2P7_9FLAO</name>
<dbReference type="OrthoDB" id="6401683at2"/>
<reference evidence="1 2" key="1">
    <citation type="submission" date="2017-06" db="EMBL/GenBank/DDBJ databases">
        <title>Description of Avrilella dinanensis gen. nov. sp. nov.</title>
        <authorList>
            <person name="Leyer C."/>
            <person name="Sassi M."/>
            <person name="Minet J."/>
            <person name="Kayal S."/>
            <person name="Cattoir V."/>
        </authorList>
    </citation>
    <scope>NUCLEOTIDE SEQUENCE [LARGE SCALE GENOMIC DNA]</scope>
    <source>
        <strain evidence="1 2">UR159</strain>
    </source>
</reference>
<dbReference type="EMBL" id="NIPO01000001">
    <property type="protein sequence ID" value="PJR03122.1"/>
    <property type="molecule type" value="Genomic_DNA"/>
</dbReference>
<gene>
    <name evidence="1" type="ORF">CDL10_00380</name>
</gene>
<dbReference type="NCBIfam" id="TIGR04141">
    <property type="entry name" value="TIGR04141 family sporadically distributed protein"/>
    <property type="match status" value="1"/>
</dbReference>
<evidence type="ECO:0000313" key="2">
    <source>
        <dbReference type="Proteomes" id="UP000231960"/>
    </source>
</evidence>
<protein>
    <recommendedName>
        <fullName evidence="3">Sporadically distributed protein, TIGR04141 family</fullName>
    </recommendedName>
</protein>
<accession>A0A2M9R2P7</accession>
<evidence type="ECO:0008006" key="3">
    <source>
        <dbReference type="Google" id="ProtNLM"/>
    </source>
</evidence>
<organism evidence="1 2">
    <name type="scientific">Avrilella dinanensis</name>
    <dbReference type="NCBI Taxonomy" id="2008672"/>
    <lineage>
        <taxon>Bacteria</taxon>
        <taxon>Pseudomonadati</taxon>
        <taxon>Bacteroidota</taxon>
        <taxon>Flavobacteriia</taxon>
        <taxon>Flavobacteriales</taxon>
        <taxon>Flavobacteriaceae</taxon>
        <taxon>Avrilella</taxon>
    </lineage>
</organism>
<dbReference type="AlphaFoldDB" id="A0A2M9R2P7"/>
<dbReference type="RefSeq" id="WP_100676691.1">
    <property type="nucleotide sequence ID" value="NZ_NIPO01000001.1"/>
</dbReference>
<sequence>MAKSRSFSIYLLKEGFSPENALKEGHTLELIQEDNTSLPENAIMYISNKQANPPWWKSYWGINKNLSQSQKGALVFLKVNENWIVLTFGSTYHQLKDEAYAYDFGIRTTLNALDPTKIRSTDILQPENAKRQRIQSPIASELNFFSFNSDETILKKMTGAVKNEYIDLFKNITGGNSLRISSNLQSDKISGLCEELIEIYGKEDYKTSFPELQNIVPVKDPILLSHLKSKLVEAFNEDPAPLELVLAIPEIFDYSIDYKIKYSGEGSSRLEFSDVYIKGYREYLQDRGVEEIKTTEKFSKHKLRILDDNETLIKEYSIYKSLLFDCEYNDNVYHLCEGEWYLIEKDFIQKLAEELDPIFIEKHDFLHQCEKKREDHYNGSISDVNQDVICLDKKNISPNGQYQVEPCDLIYIKDDYLELAHIKISTRSSSLSHLFNQGVNSVELLRRNDEAKKKLLELVQANANMETFINDGKYRITYGIISKKVDKKSIGLPIFSRISLLRIVNTLKTMNIPVQILYIYDNVDRKNLAEEENE</sequence>
<evidence type="ECO:0000313" key="1">
    <source>
        <dbReference type="EMBL" id="PJR03122.1"/>
    </source>
</evidence>
<proteinExistence type="predicted"/>
<dbReference type="InterPro" id="IPR026487">
    <property type="entry name" value="CHP04141"/>
</dbReference>
<dbReference type="Proteomes" id="UP000231960">
    <property type="component" value="Unassembled WGS sequence"/>
</dbReference>
<comment type="caution">
    <text evidence="1">The sequence shown here is derived from an EMBL/GenBank/DDBJ whole genome shotgun (WGS) entry which is preliminary data.</text>
</comment>
<keyword evidence="2" id="KW-1185">Reference proteome</keyword>